<evidence type="ECO:0000313" key="3">
    <source>
        <dbReference type="Proteomes" id="UP001597119"/>
    </source>
</evidence>
<dbReference type="EMBL" id="JBHUDJ010000008">
    <property type="protein sequence ID" value="MFD1588110.1"/>
    <property type="molecule type" value="Genomic_DNA"/>
</dbReference>
<evidence type="ECO:0000256" key="1">
    <source>
        <dbReference type="SAM" id="Phobius"/>
    </source>
</evidence>
<feature type="transmembrane region" description="Helical" evidence="1">
    <location>
        <begin position="128"/>
        <end position="146"/>
    </location>
</feature>
<feature type="transmembrane region" description="Helical" evidence="1">
    <location>
        <begin position="48"/>
        <end position="66"/>
    </location>
</feature>
<protein>
    <submittedName>
        <fullName evidence="2">Uncharacterized protein</fullName>
    </submittedName>
</protein>
<keyword evidence="1" id="KW-0472">Membrane</keyword>
<sequence>MSALASDPEVGGGRERPSLSMRTLSDLSTAVVSTAARTDRRLQWSGRTAALSWLLLGVLAVDPVLAQSTGSAFCSSDMAETARNVFTVIQFGGPLIGGTVFLGATVAIPVVRRSDLKKEFKELRNQGLVWGVLVAPLATVILQFLLNNVVAGGSSCGF</sequence>
<dbReference type="AlphaFoldDB" id="A0ABD6CD53"/>
<dbReference type="Proteomes" id="UP001597119">
    <property type="component" value="Unassembled WGS sequence"/>
</dbReference>
<comment type="caution">
    <text evidence="2">The sequence shown here is derived from an EMBL/GenBank/DDBJ whole genome shotgun (WGS) entry which is preliminary data.</text>
</comment>
<keyword evidence="1" id="KW-1133">Transmembrane helix</keyword>
<keyword evidence="1" id="KW-0812">Transmembrane</keyword>
<keyword evidence="3" id="KW-1185">Reference proteome</keyword>
<dbReference type="RefSeq" id="WP_247381794.1">
    <property type="nucleotide sequence ID" value="NZ_JALLGV010000012.1"/>
</dbReference>
<name>A0ABD6CD53_9EURY</name>
<proteinExistence type="predicted"/>
<organism evidence="2 3">
    <name type="scientific">Halorientalis brevis</name>
    <dbReference type="NCBI Taxonomy" id="1126241"/>
    <lineage>
        <taxon>Archaea</taxon>
        <taxon>Methanobacteriati</taxon>
        <taxon>Methanobacteriota</taxon>
        <taxon>Stenosarchaea group</taxon>
        <taxon>Halobacteria</taxon>
        <taxon>Halobacteriales</taxon>
        <taxon>Haloarculaceae</taxon>
        <taxon>Halorientalis</taxon>
    </lineage>
</organism>
<evidence type="ECO:0000313" key="2">
    <source>
        <dbReference type="EMBL" id="MFD1588110.1"/>
    </source>
</evidence>
<gene>
    <name evidence="2" type="ORF">ACFR9U_14090</name>
</gene>
<accession>A0ABD6CD53</accession>
<reference evidence="2 3" key="1">
    <citation type="journal article" date="2019" name="Int. J. Syst. Evol. Microbiol.">
        <title>The Global Catalogue of Microorganisms (GCM) 10K type strain sequencing project: providing services to taxonomists for standard genome sequencing and annotation.</title>
        <authorList>
            <consortium name="The Broad Institute Genomics Platform"/>
            <consortium name="The Broad Institute Genome Sequencing Center for Infectious Disease"/>
            <person name="Wu L."/>
            <person name="Ma J."/>
        </authorList>
    </citation>
    <scope>NUCLEOTIDE SEQUENCE [LARGE SCALE GENOMIC DNA]</scope>
    <source>
        <strain evidence="2 3">CGMCC 1.12125</strain>
    </source>
</reference>
<feature type="transmembrane region" description="Helical" evidence="1">
    <location>
        <begin position="86"/>
        <end position="108"/>
    </location>
</feature>